<reference evidence="10 11" key="2">
    <citation type="journal article" date="2019" name="Int. J. Syst. Evol. Microbiol.">
        <title>Description and complete genome sequence of Bradyrhizobium amphicarpaeae sp. nov., harbouring photosystem and nitrogen-fixation genes.</title>
        <authorList>
            <person name="Bromfield E.S.P."/>
            <person name="Cloutier S."/>
            <person name="Nguyen H.D.T."/>
        </authorList>
    </citation>
    <scope>NUCLEOTIDE SEQUENCE [LARGE SCALE GENOMIC DNA]</scope>
    <source>
        <strain evidence="10 11">39S1MB</strain>
    </source>
</reference>
<evidence type="ECO:0000256" key="2">
    <source>
        <dbReference type="ARBA" id="ARBA00012438"/>
    </source>
</evidence>
<dbReference type="PANTHER" id="PTHR41523">
    <property type="entry name" value="TWO-COMPONENT SYSTEM SENSOR PROTEIN"/>
    <property type="match status" value="1"/>
</dbReference>
<proteinExistence type="predicted"/>
<dbReference type="SMART" id="SM00911">
    <property type="entry name" value="HWE_HK"/>
    <property type="match status" value="1"/>
</dbReference>
<dbReference type="InterPro" id="IPR036890">
    <property type="entry name" value="HATPase_C_sf"/>
</dbReference>
<dbReference type="InterPro" id="IPR013656">
    <property type="entry name" value="PAS_4"/>
</dbReference>
<dbReference type="NCBIfam" id="TIGR00229">
    <property type="entry name" value="sensory_box"/>
    <property type="match status" value="1"/>
</dbReference>
<dbReference type="PROSITE" id="PS50112">
    <property type="entry name" value="PAS"/>
    <property type="match status" value="1"/>
</dbReference>
<dbReference type="Pfam" id="PF08448">
    <property type="entry name" value="PAS_4"/>
    <property type="match status" value="1"/>
</dbReference>
<evidence type="ECO:0000256" key="6">
    <source>
        <dbReference type="ARBA" id="ARBA00022741"/>
    </source>
</evidence>
<gene>
    <name evidence="10" type="ORF">CIT40_30140</name>
</gene>
<dbReference type="RefSeq" id="WP_094892570.1">
    <property type="nucleotide sequence ID" value="NZ_CP029426.2"/>
</dbReference>
<name>A0A2U8Q498_9BRAD</name>
<dbReference type="SUPFAM" id="SSF55785">
    <property type="entry name" value="PYP-like sensor domain (PAS domain)"/>
    <property type="match status" value="2"/>
</dbReference>
<dbReference type="InterPro" id="IPR000014">
    <property type="entry name" value="PAS"/>
</dbReference>
<organism evidence="10 11">
    <name type="scientific">Bradyrhizobium amphicarpaeae</name>
    <dbReference type="NCBI Taxonomy" id="1404768"/>
    <lineage>
        <taxon>Bacteria</taxon>
        <taxon>Pseudomonadati</taxon>
        <taxon>Pseudomonadota</taxon>
        <taxon>Alphaproteobacteria</taxon>
        <taxon>Hyphomicrobiales</taxon>
        <taxon>Nitrobacteraceae</taxon>
        <taxon>Bradyrhizobium</taxon>
    </lineage>
</organism>
<evidence type="ECO:0000256" key="7">
    <source>
        <dbReference type="ARBA" id="ARBA00022777"/>
    </source>
</evidence>
<keyword evidence="7" id="KW-0418">Kinase</keyword>
<accession>A0A2U8Q498</accession>
<evidence type="ECO:0000256" key="1">
    <source>
        <dbReference type="ARBA" id="ARBA00000085"/>
    </source>
</evidence>
<sequence length="492" mass="52557">MVSLVSALTRDELEARLYEAEETLRAIREGEIDAVVIKGGTTEQVFTLEGDGHSYRTFMEAMDIGAAAFDADGQLLYANQALCNLLDQPASELSGQALLGMLDAVNQTTFRRLLTQALRERQSSEIHVRVGDSERSFLLTGAPIDFGIVSGVAITFTDISEREQTAAARESERLARSVLASANEAVIVCDRSGMVTHINGAAERICAEGPIGKRFEEAIALTFADAAELMSGADIVAMAVGGTPVQGLEAAVKTSAVDVTDVMISAAPLVVSGDRTQGCVVTLINLSQRKAAERRQTLLMGELDHRVKNTLAMVLAISARTASHERTIEDFQKSFSGRIQALAATHTLLSNASWENLQIKDVLSVELAPYATLSSGRITIEGLDISVDSKTAVSLGLVFHELTTNAVKYGALSTRAGKLSVRRIGLLDDGALQIEWEERGGPLVTPPTVSGFGQTLISRSLGSGPNGGTKLEYRPTGVVCQILIPKYGHFHS</sequence>
<dbReference type="Proteomes" id="UP000215884">
    <property type="component" value="Chromosome"/>
</dbReference>
<dbReference type="InterPro" id="IPR011102">
    <property type="entry name" value="Sig_transdc_His_kinase_HWE"/>
</dbReference>
<evidence type="ECO:0000256" key="8">
    <source>
        <dbReference type="ARBA" id="ARBA00022840"/>
    </source>
</evidence>
<evidence type="ECO:0000313" key="11">
    <source>
        <dbReference type="Proteomes" id="UP000215884"/>
    </source>
</evidence>
<dbReference type="OrthoDB" id="341208at2"/>
<evidence type="ECO:0000259" key="9">
    <source>
        <dbReference type="PROSITE" id="PS50112"/>
    </source>
</evidence>
<keyword evidence="6" id="KW-0547">Nucleotide-binding</keyword>
<dbReference type="InterPro" id="IPR035965">
    <property type="entry name" value="PAS-like_dom_sf"/>
</dbReference>
<dbReference type="CDD" id="cd00130">
    <property type="entry name" value="PAS"/>
    <property type="match status" value="1"/>
</dbReference>
<keyword evidence="4" id="KW-0597">Phosphoprotein</keyword>
<evidence type="ECO:0000313" key="10">
    <source>
        <dbReference type="EMBL" id="AWM04967.1"/>
    </source>
</evidence>
<keyword evidence="11" id="KW-1185">Reference proteome</keyword>
<dbReference type="Gene3D" id="3.30.450.20">
    <property type="entry name" value="PAS domain"/>
    <property type="match status" value="2"/>
</dbReference>
<dbReference type="AlphaFoldDB" id="A0A2U8Q498"/>
<dbReference type="PANTHER" id="PTHR41523:SF8">
    <property type="entry name" value="ETHYLENE RESPONSE SENSOR PROTEIN"/>
    <property type="match status" value="1"/>
</dbReference>
<evidence type="ECO:0000256" key="3">
    <source>
        <dbReference type="ARBA" id="ARBA00021740"/>
    </source>
</evidence>
<dbReference type="EMBL" id="CP029426">
    <property type="protein sequence ID" value="AWM04967.1"/>
    <property type="molecule type" value="Genomic_DNA"/>
</dbReference>
<keyword evidence="8" id="KW-0067">ATP-binding</keyword>
<dbReference type="GO" id="GO:0004673">
    <property type="term" value="F:protein histidine kinase activity"/>
    <property type="evidence" value="ECO:0007669"/>
    <property type="project" value="UniProtKB-EC"/>
</dbReference>
<evidence type="ECO:0000256" key="5">
    <source>
        <dbReference type="ARBA" id="ARBA00022679"/>
    </source>
</evidence>
<feature type="domain" description="PAS" evidence="9">
    <location>
        <begin position="51"/>
        <end position="121"/>
    </location>
</feature>
<protein>
    <recommendedName>
        <fullName evidence="3">Blue-light-activated histidine kinase</fullName>
        <ecNumber evidence="2">2.7.13.3</ecNumber>
    </recommendedName>
</protein>
<dbReference type="KEGG" id="brq:CIT40_30140"/>
<dbReference type="EC" id="2.7.13.3" evidence="2"/>
<dbReference type="SMART" id="SM00091">
    <property type="entry name" value="PAS"/>
    <property type="match status" value="2"/>
</dbReference>
<evidence type="ECO:0000256" key="4">
    <source>
        <dbReference type="ARBA" id="ARBA00022553"/>
    </source>
</evidence>
<dbReference type="Gene3D" id="3.30.565.10">
    <property type="entry name" value="Histidine kinase-like ATPase, C-terminal domain"/>
    <property type="match status" value="1"/>
</dbReference>
<dbReference type="GO" id="GO:0005524">
    <property type="term" value="F:ATP binding"/>
    <property type="evidence" value="ECO:0007669"/>
    <property type="project" value="UniProtKB-KW"/>
</dbReference>
<dbReference type="Pfam" id="PF07536">
    <property type="entry name" value="HWE_HK"/>
    <property type="match status" value="1"/>
</dbReference>
<reference evidence="10 11" key="1">
    <citation type="journal article" date="2017" name="Syst. Appl. Microbiol.">
        <title>Soybeans inoculated with root zone soils of Canadian native legumes harbour diverse and novel Bradyrhizobium spp. that possess agricultural potential.</title>
        <authorList>
            <person name="Bromfield E.S.P."/>
            <person name="Cloutier S."/>
            <person name="Tambong J.T."/>
            <person name="Tran Thi T.V."/>
        </authorList>
    </citation>
    <scope>NUCLEOTIDE SEQUENCE [LARGE SCALE GENOMIC DNA]</scope>
    <source>
        <strain evidence="10 11">39S1MB</strain>
    </source>
</reference>
<keyword evidence="5" id="KW-0808">Transferase</keyword>
<comment type="catalytic activity">
    <reaction evidence="1">
        <text>ATP + protein L-histidine = ADP + protein N-phospho-L-histidine.</text>
        <dbReference type="EC" id="2.7.13.3"/>
    </reaction>
</comment>
<dbReference type="Pfam" id="PF13188">
    <property type="entry name" value="PAS_8"/>
    <property type="match status" value="1"/>
</dbReference>